<name>A0A164GII4_9CRUS</name>
<evidence type="ECO:0000313" key="3">
    <source>
        <dbReference type="Proteomes" id="UP000076858"/>
    </source>
</evidence>
<organism evidence="2 3">
    <name type="scientific">Daphnia magna</name>
    <dbReference type="NCBI Taxonomy" id="35525"/>
    <lineage>
        <taxon>Eukaryota</taxon>
        <taxon>Metazoa</taxon>
        <taxon>Ecdysozoa</taxon>
        <taxon>Arthropoda</taxon>
        <taxon>Crustacea</taxon>
        <taxon>Branchiopoda</taxon>
        <taxon>Diplostraca</taxon>
        <taxon>Cladocera</taxon>
        <taxon>Anomopoda</taxon>
        <taxon>Daphniidae</taxon>
        <taxon>Daphnia</taxon>
    </lineage>
</organism>
<comment type="caution">
    <text evidence="2">The sequence shown here is derived from an EMBL/GenBank/DDBJ whole genome shotgun (WGS) entry which is preliminary data.</text>
</comment>
<evidence type="ECO:0000313" key="2">
    <source>
        <dbReference type="EMBL" id="KZR99001.1"/>
    </source>
</evidence>
<dbReference type="EMBL" id="LRGB01015034">
    <property type="protein sequence ID" value="KZR99001.1"/>
    <property type="molecule type" value="Genomic_DNA"/>
</dbReference>
<proteinExistence type="predicted"/>
<reference evidence="2 3" key="1">
    <citation type="submission" date="2016-03" db="EMBL/GenBank/DDBJ databases">
        <title>EvidentialGene: Evidence-directed Construction of Genes on Genomes.</title>
        <authorList>
            <person name="Gilbert D.G."/>
            <person name="Choi J.-H."/>
            <person name="Mockaitis K."/>
            <person name="Colbourne J."/>
            <person name="Pfrender M."/>
        </authorList>
    </citation>
    <scope>NUCLEOTIDE SEQUENCE [LARGE SCALE GENOMIC DNA]</scope>
    <source>
        <strain evidence="2 3">Xinb3</strain>
        <tissue evidence="2">Complete organism</tissue>
    </source>
</reference>
<gene>
    <name evidence="2" type="ORF">APZ42_005320</name>
</gene>
<feature type="non-terminal residue" evidence="2">
    <location>
        <position position="1"/>
    </location>
</feature>
<protein>
    <submittedName>
        <fullName evidence="2">Cc8K15.2-like protein</fullName>
    </submittedName>
</protein>
<sequence length="123" mass="13893">VQLSSESEQSIPDCHLTDDEYSAARATPRPSSVVLQIPAKNLMKQTGQVADSRNISIRDHLLLKSAFVRAGGGDINDMSMSLSTAYRHRRENRKAIAEKVKEDWLKEKPPFVIVHWDSKLIKH</sequence>
<dbReference type="OrthoDB" id="6376573at2759"/>
<keyword evidence="3" id="KW-1185">Reference proteome</keyword>
<dbReference type="AlphaFoldDB" id="A0A164GII4"/>
<feature type="compositionally biased region" description="Polar residues" evidence="1">
    <location>
        <begin position="1"/>
        <end position="10"/>
    </location>
</feature>
<feature type="region of interest" description="Disordered" evidence="1">
    <location>
        <begin position="1"/>
        <end position="27"/>
    </location>
</feature>
<dbReference type="Proteomes" id="UP000076858">
    <property type="component" value="Unassembled WGS sequence"/>
</dbReference>
<accession>A0A164GII4</accession>
<evidence type="ECO:0000256" key="1">
    <source>
        <dbReference type="SAM" id="MobiDB-lite"/>
    </source>
</evidence>